<feature type="compositionally biased region" description="Basic and acidic residues" evidence="1">
    <location>
        <begin position="55"/>
        <end position="64"/>
    </location>
</feature>
<dbReference type="Pfam" id="PF14042">
    <property type="entry name" value="DUF4247"/>
    <property type="match status" value="1"/>
</dbReference>
<feature type="region of interest" description="Disordered" evidence="1">
    <location>
        <begin position="47"/>
        <end position="76"/>
    </location>
</feature>
<keyword evidence="4" id="KW-1185">Reference proteome</keyword>
<evidence type="ECO:0000256" key="2">
    <source>
        <dbReference type="SAM" id="Phobius"/>
    </source>
</evidence>
<name>A0ABT2FWZ2_9CORY</name>
<evidence type="ECO:0000313" key="3">
    <source>
        <dbReference type="EMBL" id="MCS5479666.1"/>
    </source>
</evidence>
<gene>
    <name evidence="3" type="ORF">NYP18_08345</name>
</gene>
<dbReference type="Proteomes" id="UP001205965">
    <property type="component" value="Unassembled WGS sequence"/>
</dbReference>
<feature type="region of interest" description="Disordered" evidence="1">
    <location>
        <begin position="119"/>
        <end position="139"/>
    </location>
</feature>
<evidence type="ECO:0000313" key="4">
    <source>
        <dbReference type="Proteomes" id="UP001205965"/>
    </source>
</evidence>
<keyword evidence="2" id="KW-1133">Transmembrane helix</keyword>
<keyword evidence="2" id="KW-0472">Membrane</keyword>
<protein>
    <submittedName>
        <fullName evidence="3">DUF4247 domain-containing protein</fullName>
    </submittedName>
</protein>
<reference evidence="3 4" key="1">
    <citation type="submission" date="2022-08" db="EMBL/GenBank/DDBJ databases">
        <title>YIM 101645 draft genome.</title>
        <authorList>
            <person name="Chen X."/>
        </authorList>
    </citation>
    <scope>NUCLEOTIDE SEQUENCE [LARGE SCALE GENOMIC DNA]</scope>
    <source>
        <strain evidence="3 4">YIM 101645</strain>
    </source>
</reference>
<comment type="caution">
    <text evidence="3">The sequence shown here is derived from an EMBL/GenBank/DDBJ whole genome shotgun (WGS) entry which is preliminary data.</text>
</comment>
<keyword evidence="2" id="KW-0812">Transmembrane</keyword>
<feature type="transmembrane region" description="Helical" evidence="2">
    <location>
        <begin position="6"/>
        <end position="25"/>
    </location>
</feature>
<accession>A0ABT2FWZ2</accession>
<dbReference type="RefSeq" id="WP_259427735.1">
    <property type="nucleotide sequence ID" value="NZ_JANWTC010000005.1"/>
</dbReference>
<feature type="compositionally biased region" description="Gly residues" evidence="1">
    <location>
        <begin position="127"/>
        <end position="139"/>
    </location>
</feature>
<dbReference type="InterPro" id="IPR025341">
    <property type="entry name" value="DUF4247"/>
</dbReference>
<organism evidence="3 4">
    <name type="scientific">Corynebacterium lemuris</name>
    <dbReference type="NCBI Taxonomy" id="1859292"/>
    <lineage>
        <taxon>Bacteria</taxon>
        <taxon>Bacillati</taxon>
        <taxon>Actinomycetota</taxon>
        <taxon>Actinomycetes</taxon>
        <taxon>Mycobacteriales</taxon>
        <taxon>Corynebacteriaceae</taxon>
        <taxon>Corynebacterium</taxon>
    </lineage>
</organism>
<dbReference type="EMBL" id="JANWTC010000005">
    <property type="protein sequence ID" value="MCS5479666.1"/>
    <property type="molecule type" value="Genomic_DNA"/>
</dbReference>
<evidence type="ECO:0000256" key="1">
    <source>
        <dbReference type="SAM" id="MobiDB-lite"/>
    </source>
</evidence>
<proteinExistence type="predicted"/>
<sequence>MTSTRYFVAAAVAAGIAVLAALVAVGSGNLDDRMDQSFAATSATTYQCTGTPAETADRIEEEVGRAQSRATDPADGSEYLRYRRNLISVTQDANGSCSIRVEDLGRVNNGTFVYLGTGFSPGSPSGSSGGSSGSGSGVK</sequence>